<name>A0A1V3J0P3_9PAST</name>
<sequence length="281" mass="29124">MIVRKVRKTGIGCAAGVPVVAYGADHAYTGAKAMVTGKPQYTMGGQLLSQMTGLTPELANLSYDLPNLYAGAKPLLGATAKVGNQVVAEGAKIASETGHVARELSKDVKEGIAVVKNASDKAYLQAQYGYVDLIDIGVNGARNYVRNSIKSMGEQPVGTVLKGAATSASVKAGFEAYDYATGKALTVENLKNSGVNVAYSGALAAATAGMPIIPSIGMSIISDRNKDNGVYDVNKVVGGSVVGAIIEEKFGGKLLSPVLREIGVNSFEKIYEKLNSGDSNE</sequence>
<proteinExistence type="predicted"/>
<dbReference type="Proteomes" id="UP000188481">
    <property type="component" value="Unassembled WGS sequence"/>
</dbReference>
<protein>
    <submittedName>
        <fullName evidence="1">Uncharacterized protein</fullName>
    </submittedName>
</protein>
<dbReference type="AlphaFoldDB" id="A0A1V3J0P3"/>
<gene>
    <name evidence="1" type="ORF">BKK54_11250</name>
</gene>
<evidence type="ECO:0000313" key="1">
    <source>
        <dbReference type="EMBL" id="OOF47997.1"/>
    </source>
</evidence>
<dbReference type="EMBL" id="MLHN01000041">
    <property type="protein sequence ID" value="OOF47997.1"/>
    <property type="molecule type" value="Genomic_DNA"/>
</dbReference>
<evidence type="ECO:0000313" key="2">
    <source>
        <dbReference type="Proteomes" id="UP000188481"/>
    </source>
</evidence>
<dbReference type="STRING" id="1908264.BKK54_11250"/>
<dbReference type="RefSeq" id="WP_077543182.1">
    <property type="nucleotide sequence ID" value="NZ_MLHN01000041.1"/>
</dbReference>
<organism evidence="1 2">
    <name type="scientific">Rodentibacter genomosp. 1</name>
    <dbReference type="NCBI Taxonomy" id="1908264"/>
    <lineage>
        <taxon>Bacteria</taxon>
        <taxon>Pseudomonadati</taxon>
        <taxon>Pseudomonadota</taxon>
        <taxon>Gammaproteobacteria</taxon>
        <taxon>Pasteurellales</taxon>
        <taxon>Pasteurellaceae</taxon>
        <taxon>Rodentibacter</taxon>
    </lineage>
</organism>
<keyword evidence="2" id="KW-1185">Reference proteome</keyword>
<accession>A0A1V3J0P3</accession>
<comment type="caution">
    <text evidence="1">The sequence shown here is derived from an EMBL/GenBank/DDBJ whole genome shotgun (WGS) entry which is preliminary data.</text>
</comment>
<reference evidence="1 2" key="1">
    <citation type="submission" date="2016-10" db="EMBL/GenBank/DDBJ databases">
        <title>Rodentibacter gen. nov. and new species.</title>
        <authorList>
            <person name="Christensen H."/>
        </authorList>
    </citation>
    <scope>NUCLEOTIDE SEQUENCE [LARGE SCALE GENOMIC DNA]</scope>
    <source>
        <strain evidence="2">ppn416</strain>
    </source>
</reference>